<keyword evidence="5" id="KW-0378">Hydrolase</keyword>
<dbReference type="GO" id="GO:0004540">
    <property type="term" value="F:RNA nuclease activity"/>
    <property type="evidence" value="ECO:0007669"/>
    <property type="project" value="InterPro"/>
</dbReference>
<comment type="similarity">
    <text evidence="6">Belongs to the HepT RNase toxin family.</text>
</comment>
<sequence length="112" mass="12888">MLLSNIELLNHILDEVSFVLNAVKGKEKDFVINDPVLSRAIIRSLEIIGEASAKVDPDFKLEHPEVEWRKMSNTRNRLIHDYFGVDYDIVWDIIISKLPDLEQAVKSIVSEK</sequence>
<dbReference type="GO" id="GO:0016787">
    <property type="term" value="F:hydrolase activity"/>
    <property type="evidence" value="ECO:0007669"/>
    <property type="project" value="UniProtKB-KW"/>
</dbReference>
<name>A0A2D1U8B1_9SPHI</name>
<dbReference type="InterPro" id="IPR037038">
    <property type="entry name" value="HepT-like_sf"/>
</dbReference>
<dbReference type="KEGG" id="pgs:CPT03_16030"/>
<reference evidence="7 8" key="1">
    <citation type="submission" date="2017-10" db="EMBL/GenBank/DDBJ databases">
        <title>Whole genome of Pedobacter ginsengisoli T01R-27 isolated from tomato rhizosphere.</title>
        <authorList>
            <person name="Weon H.-Y."/>
            <person name="Lee S.A."/>
            <person name="Sang M.K."/>
            <person name="Song J."/>
        </authorList>
    </citation>
    <scope>NUCLEOTIDE SEQUENCE [LARGE SCALE GENOMIC DNA]</scope>
    <source>
        <strain evidence="7 8">T01R-27</strain>
    </source>
</reference>
<dbReference type="InterPro" id="IPR008201">
    <property type="entry name" value="HepT-like"/>
</dbReference>
<dbReference type="RefSeq" id="WP_099439771.1">
    <property type="nucleotide sequence ID" value="NZ_CP024091.1"/>
</dbReference>
<evidence type="ECO:0000313" key="7">
    <source>
        <dbReference type="EMBL" id="ATP57859.1"/>
    </source>
</evidence>
<dbReference type="GO" id="GO:0110001">
    <property type="term" value="C:toxin-antitoxin complex"/>
    <property type="evidence" value="ECO:0007669"/>
    <property type="project" value="InterPro"/>
</dbReference>
<gene>
    <name evidence="7" type="ORF">CPT03_16030</name>
</gene>
<keyword evidence="8" id="KW-1185">Reference proteome</keyword>
<dbReference type="Pfam" id="PF01934">
    <property type="entry name" value="HepT-like"/>
    <property type="match status" value="1"/>
</dbReference>
<dbReference type="InterPro" id="IPR051813">
    <property type="entry name" value="HepT_RNase_toxin"/>
</dbReference>
<accession>A0A2D1U8B1</accession>
<evidence type="ECO:0000256" key="3">
    <source>
        <dbReference type="ARBA" id="ARBA00022722"/>
    </source>
</evidence>
<dbReference type="Gene3D" id="1.20.120.580">
    <property type="entry name" value="bsu32300-like"/>
    <property type="match status" value="1"/>
</dbReference>
<dbReference type="AlphaFoldDB" id="A0A2D1U8B1"/>
<evidence type="ECO:0000256" key="4">
    <source>
        <dbReference type="ARBA" id="ARBA00022741"/>
    </source>
</evidence>
<organism evidence="7 8">
    <name type="scientific">Pedobacter ginsengisoli</name>
    <dbReference type="NCBI Taxonomy" id="363852"/>
    <lineage>
        <taxon>Bacteria</taxon>
        <taxon>Pseudomonadati</taxon>
        <taxon>Bacteroidota</taxon>
        <taxon>Sphingobacteriia</taxon>
        <taxon>Sphingobacteriales</taxon>
        <taxon>Sphingobacteriaceae</taxon>
        <taxon>Pedobacter</taxon>
    </lineage>
</organism>
<evidence type="ECO:0000256" key="5">
    <source>
        <dbReference type="ARBA" id="ARBA00022801"/>
    </source>
</evidence>
<dbReference type="EMBL" id="CP024091">
    <property type="protein sequence ID" value="ATP57859.1"/>
    <property type="molecule type" value="Genomic_DNA"/>
</dbReference>
<dbReference type="GO" id="GO:0000166">
    <property type="term" value="F:nucleotide binding"/>
    <property type="evidence" value="ECO:0007669"/>
    <property type="project" value="UniProtKB-KW"/>
</dbReference>
<dbReference type="PANTHER" id="PTHR34139">
    <property type="entry name" value="UPF0331 PROTEIN MJ0127"/>
    <property type="match status" value="1"/>
</dbReference>
<protein>
    <recommendedName>
        <fullName evidence="9">DUF86 domain-containing protein</fullName>
    </recommendedName>
</protein>
<keyword evidence="2" id="KW-1277">Toxin-antitoxin system</keyword>
<dbReference type="PANTHER" id="PTHR34139:SF1">
    <property type="entry name" value="RNASE MJ1380-RELATED"/>
    <property type="match status" value="1"/>
</dbReference>
<keyword evidence="3" id="KW-0540">Nuclease</keyword>
<evidence type="ECO:0000256" key="1">
    <source>
        <dbReference type="ARBA" id="ARBA00022553"/>
    </source>
</evidence>
<evidence type="ECO:0008006" key="9">
    <source>
        <dbReference type="Google" id="ProtNLM"/>
    </source>
</evidence>
<evidence type="ECO:0000313" key="8">
    <source>
        <dbReference type="Proteomes" id="UP000223749"/>
    </source>
</evidence>
<keyword evidence="4" id="KW-0547">Nucleotide-binding</keyword>
<dbReference type="OrthoDB" id="955324at2"/>
<keyword evidence="1" id="KW-0597">Phosphoprotein</keyword>
<evidence type="ECO:0000256" key="6">
    <source>
        <dbReference type="ARBA" id="ARBA00024207"/>
    </source>
</evidence>
<proteinExistence type="inferred from homology"/>
<evidence type="ECO:0000256" key="2">
    <source>
        <dbReference type="ARBA" id="ARBA00022649"/>
    </source>
</evidence>
<dbReference type="Proteomes" id="UP000223749">
    <property type="component" value="Chromosome"/>
</dbReference>